<protein>
    <submittedName>
        <fullName evidence="2">Uncharacterized membrane protein YczE</fullName>
    </submittedName>
</protein>
<dbReference type="Proteomes" id="UP000189857">
    <property type="component" value="Unassembled WGS sequence"/>
</dbReference>
<dbReference type="PANTHER" id="PTHR40078:SF1">
    <property type="entry name" value="INTEGRAL MEMBRANE PROTEIN"/>
    <property type="match status" value="1"/>
</dbReference>
<evidence type="ECO:0000256" key="1">
    <source>
        <dbReference type="SAM" id="Phobius"/>
    </source>
</evidence>
<feature type="transmembrane region" description="Helical" evidence="1">
    <location>
        <begin position="113"/>
        <end position="131"/>
    </location>
</feature>
<name>A0A1T4JX85_9FIRM</name>
<dbReference type="EMBL" id="FUXA01000003">
    <property type="protein sequence ID" value="SJZ34800.1"/>
    <property type="molecule type" value="Genomic_DNA"/>
</dbReference>
<gene>
    <name evidence="2" type="ORF">SAMN02745110_00002</name>
</gene>
<dbReference type="AlphaFoldDB" id="A0A1T4JX85"/>
<feature type="transmembrane region" description="Helical" evidence="1">
    <location>
        <begin position="12"/>
        <end position="34"/>
    </location>
</feature>
<dbReference type="PANTHER" id="PTHR40078">
    <property type="entry name" value="INTEGRAL MEMBRANE PROTEIN-RELATED"/>
    <property type="match status" value="1"/>
</dbReference>
<organism evidence="2 3">
    <name type="scientific">Eubacterium ruminantium</name>
    <dbReference type="NCBI Taxonomy" id="42322"/>
    <lineage>
        <taxon>Bacteria</taxon>
        <taxon>Bacillati</taxon>
        <taxon>Bacillota</taxon>
        <taxon>Clostridia</taxon>
        <taxon>Eubacteriales</taxon>
        <taxon>Eubacteriaceae</taxon>
        <taxon>Eubacterium</taxon>
    </lineage>
</organism>
<proteinExistence type="predicted"/>
<keyword evidence="1" id="KW-1133">Transmembrane helix</keyword>
<dbReference type="RefSeq" id="WP_078785702.1">
    <property type="nucleotide sequence ID" value="NZ_FMTO01000002.1"/>
</dbReference>
<keyword evidence="1" id="KW-0812">Transmembrane</keyword>
<evidence type="ECO:0000313" key="3">
    <source>
        <dbReference type="Proteomes" id="UP000189857"/>
    </source>
</evidence>
<keyword evidence="1" id="KW-0472">Membrane</keyword>
<dbReference type="Pfam" id="PF19700">
    <property type="entry name" value="DUF6198"/>
    <property type="match status" value="1"/>
</dbReference>
<accession>A0A1T4JX85</accession>
<dbReference type="OrthoDB" id="9814474at2"/>
<evidence type="ECO:0000313" key="2">
    <source>
        <dbReference type="EMBL" id="SJZ34800.1"/>
    </source>
</evidence>
<reference evidence="2 3" key="1">
    <citation type="submission" date="2017-02" db="EMBL/GenBank/DDBJ databases">
        <authorList>
            <person name="Peterson S.W."/>
        </authorList>
    </citation>
    <scope>NUCLEOTIDE SEQUENCE [LARGE SCALE GENOMIC DNA]</scope>
    <source>
        <strain evidence="2 3">ATCC 17233</strain>
    </source>
</reference>
<feature type="transmembrane region" description="Helical" evidence="1">
    <location>
        <begin position="54"/>
        <end position="71"/>
    </location>
</feature>
<keyword evidence="3" id="KW-1185">Reference proteome</keyword>
<sequence length="207" mass="23246">MNFKLEWKKIIICFIAVSGMGFFLSFLILCNLGTDPCTFMNRSIAAKVGLSFGNMQFIANLIMFIIVLIFSRKLIGIGTLFNMVLIGYYADFFCWLWKMILPQNTFTNDLSRWIIFFIAIFAFIICAAVYINTNTGVAPYDGLPIIISDKIRNKFASFPRTLVRMIWDALVIVVGILMGSTPVIGVILMAVFLGPAITFVGKIFGKN</sequence>
<dbReference type="InterPro" id="IPR038750">
    <property type="entry name" value="YczE/YyaS-like"/>
</dbReference>
<feature type="transmembrane region" description="Helical" evidence="1">
    <location>
        <begin position="83"/>
        <end position="101"/>
    </location>
</feature>